<dbReference type="Proteomes" id="UP001176940">
    <property type="component" value="Unassembled WGS sequence"/>
</dbReference>
<dbReference type="CDD" id="cd06721">
    <property type="entry name" value="PDZ1_syntenin-like"/>
    <property type="match status" value="1"/>
</dbReference>
<organism evidence="3 4">
    <name type="scientific">Ranitomeya imitator</name>
    <name type="common">mimic poison frog</name>
    <dbReference type="NCBI Taxonomy" id="111125"/>
    <lineage>
        <taxon>Eukaryota</taxon>
        <taxon>Metazoa</taxon>
        <taxon>Chordata</taxon>
        <taxon>Craniata</taxon>
        <taxon>Vertebrata</taxon>
        <taxon>Euteleostomi</taxon>
        <taxon>Amphibia</taxon>
        <taxon>Batrachia</taxon>
        <taxon>Anura</taxon>
        <taxon>Neobatrachia</taxon>
        <taxon>Hyloidea</taxon>
        <taxon>Dendrobatidae</taxon>
        <taxon>Dendrobatinae</taxon>
        <taxon>Ranitomeya</taxon>
    </lineage>
</organism>
<dbReference type="Gene3D" id="2.30.42.10">
    <property type="match status" value="2"/>
</dbReference>
<dbReference type="Pfam" id="PF00595">
    <property type="entry name" value="PDZ"/>
    <property type="match status" value="2"/>
</dbReference>
<dbReference type="PROSITE" id="PS50106">
    <property type="entry name" value="PDZ"/>
    <property type="match status" value="2"/>
</dbReference>
<sequence length="326" mass="35368">MSLYPSLEDLKVDRALQAQSTQMINQSPPAAIMPSAACSQSLYPNLSELNNYMGLSLTDEEIQLNMSLVPSGGNDVVVPNTLPGGLVAPVTGNDIGLRRAEIKNGIRELILCKDENGKVGLRLRALDKGIFVQLVQANSPASLVGLRFGDQILQIDNQDCAGWSSDRAHKALKKAGQDRISMIVRDRPFQRTVTLQKDSSGHVGFVYKKGKITSLVKDGSAARNGLLINHYLCEVNGQNVIGLKDREVENILASSGHSITVTVIPTVIYEHIIKRMSSGMLKNSMDHSIPEESLQLSVLNIDVSKVFLHAHISIAQAATDAVHDLT</sequence>
<dbReference type="CDD" id="cd06794">
    <property type="entry name" value="PDZ2_syntenin-like"/>
    <property type="match status" value="1"/>
</dbReference>
<name>A0ABN9KMV3_9NEOB</name>
<dbReference type="PANTHER" id="PTHR12345:SF13">
    <property type="entry name" value="SYNTENIN-2"/>
    <property type="match status" value="1"/>
</dbReference>
<protein>
    <recommendedName>
        <fullName evidence="2">PDZ domain-containing protein</fullName>
    </recommendedName>
</protein>
<comment type="caution">
    <text evidence="3">The sequence shown here is derived from an EMBL/GenBank/DDBJ whole genome shotgun (WGS) entry which is preliminary data.</text>
</comment>
<evidence type="ECO:0000259" key="2">
    <source>
        <dbReference type="PROSITE" id="PS50106"/>
    </source>
</evidence>
<feature type="domain" description="PDZ" evidence="2">
    <location>
        <begin position="108"/>
        <end position="187"/>
    </location>
</feature>
<feature type="domain" description="PDZ" evidence="2">
    <location>
        <begin position="192"/>
        <end position="267"/>
    </location>
</feature>
<dbReference type="PANTHER" id="PTHR12345">
    <property type="entry name" value="SYNTENIN RELATED"/>
    <property type="match status" value="1"/>
</dbReference>
<dbReference type="SMART" id="SM00228">
    <property type="entry name" value="PDZ"/>
    <property type="match status" value="2"/>
</dbReference>
<dbReference type="InterPro" id="IPR051230">
    <property type="entry name" value="APP-Binding"/>
</dbReference>
<evidence type="ECO:0000313" key="3">
    <source>
        <dbReference type="EMBL" id="CAJ0916381.1"/>
    </source>
</evidence>
<reference evidence="3" key="1">
    <citation type="submission" date="2023-07" db="EMBL/GenBank/DDBJ databases">
        <authorList>
            <person name="Stuckert A."/>
        </authorList>
    </citation>
    <scope>NUCLEOTIDE SEQUENCE</scope>
</reference>
<evidence type="ECO:0000256" key="1">
    <source>
        <dbReference type="ARBA" id="ARBA00022737"/>
    </source>
</evidence>
<keyword evidence="4" id="KW-1185">Reference proteome</keyword>
<dbReference type="EMBL" id="CAUEEQ010000303">
    <property type="protein sequence ID" value="CAJ0916381.1"/>
    <property type="molecule type" value="Genomic_DNA"/>
</dbReference>
<evidence type="ECO:0000313" key="4">
    <source>
        <dbReference type="Proteomes" id="UP001176940"/>
    </source>
</evidence>
<dbReference type="SUPFAM" id="SSF50156">
    <property type="entry name" value="PDZ domain-like"/>
    <property type="match status" value="2"/>
</dbReference>
<accession>A0ABN9KMV3</accession>
<dbReference type="InterPro" id="IPR001478">
    <property type="entry name" value="PDZ"/>
</dbReference>
<dbReference type="InterPro" id="IPR036034">
    <property type="entry name" value="PDZ_sf"/>
</dbReference>
<proteinExistence type="predicted"/>
<gene>
    <name evidence="3" type="ORF">RIMI_LOCUS274190</name>
</gene>
<keyword evidence="1" id="KW-0677">Repeat</keyword>